<reference evidence="13" key="1">
    <citation type="journal article" date="2019" name="Int. J. Syst. Evol. Microbiol.">
        <title>The Global Catalogue of Microorganisms (GCM) 10K type strain sequencing project: providing services to taxonomists for standard genome sequencing and annotation.</title>
        <authorList>
            <consortium name="The Broad Institute Genomics Platform"/>
            <consortium name="The Broad Institute Genome Sequencing Center for Infectious Disease"/>
            <person name="Wu L."/>
            <person name="Ma J."/>
        </authorList>
    </citation>
    <scope>NUCLEOTIDE SEQUENCE [LARGE SCALE GENOMIC DNA]</scope>
    <source>
        <strain evidence="13">CGMCC 1.12791</strain>
    </source>
</reference>
<comment type="subcellular location">
    <subcellularLocation>
        <location evidence="1">Cell membrane</location>
        <topology evidence="1">Multi-pass membrane protein</topology>
    </subcellularLocation>
</comment>
<evidence type="ECO:0000259" key="11">
    <source>
        <dbReference type="Pfam" id="PF00689"/>
    </source>
</evidence>
<dbReference type="PRINTS" id="PR00119">
    <property type="entry name" value="CATATPASE"/>
</dbReference>
<keyword evidence="6" id="KW-1278">Translocase</keyword>
<accession>A0ABQ3HKC9</accession>
<dbReference type="InterPro" id="IPR023214">
    <property type="entry name" value="HAD_sf"/>
</dbReference>
<dbReference type="InterPro" id="IPR006068">
    <property type="entry name" value="ATPase_P-typ_cation-transptr_C"/>
</dbReference>
<dbReference type="Gene3D" id="3.40.1110.10">
    <property type="entry name" value="Calcium-transporting ATPase, cytoplasmic domain N"/>
    <property type="match status" value="1"/>
</dbReference>
<sequence length="647" mass="66946">MVRIVAVIASLTGAGLGAVALALGLGPTEAFLFGVGVAVALVPEGLLPTVTLSLARGAQTMAAQQALVRRLDAVETLGSTTFICTDKTGTLTQNRMNVVDVVTTAGRVSVEGSGYEPTARLAGPDEALVLVPVIARAAATCVGGRAVRRDGAWRAVGDPTEAAVHCLALRTAEDVEAGPSVRRRPYTAERLLSSALRGDEVSVLGAPEAVFRRCVSVPDLMAPELVRLTGGGRRVLAVARRTWRDDPGEAMEHDLELLGLIGLEDPPRGDVGESLRSCRDAGIRVAMVTGDHPATAAAIGREVGLLREGGVVVDGSELPQGDAELAELLDNPAGAVVARVTPADKLRIAYALRGRGHVVAMTGDGVNDAPALREADVGVAMGASGSDVAREAADLVLLDDHFGTIVTAIELGRATYANVRRFLTYHLTDNVAELTPFALWAMSGGQFTLALTVLQVLALDIGTDMLPALALGAEPPRRGLMGNRRTRSLVDRALLARAFAVLGLTEAVMAMAAFTWVLVDGGWSWGGAPSAALLATASGTAFAAIALAQMANAFACRSTVSPAWRIRPGTNRLVLAAVAVEVLLLVLFLGFAPLAHLLGGSWPTGTGWLAAAAAAVVLVVVDGLVKEARGLRRSGRSPGDAHRAASM</sequence>
<keyword evidence="8 10" id="KW-0472">Membrane</keyword>
<feature type="transmembrane region" description="Helical" evidence="10">
    <location>
        <begin position="494"/>
        <end position="519"/>
    </location>
</feature>
<dbReference type="SFLD" id="SFLDS00003">
    <property type="entry name" value="Haloacid_Dehalogenase"/>
    <property type="match status" value="1"/>
</dbReference>
<name>A0ABQ3HKC9_9ACTN</name>
<keyword evidence="7 10" id="KW-1133">Transmembrane helix</keyword>
<dbReference type="Gene3D" id="1.20.1110.10">
    <property type="entry name" value="Calcium-transporting ATPase, transmembrane domain"/>
    <property type="match status" value="1"/>
</dbReference>
<dbReference type="InterPro" id="IPR023299">
    <property type="entry name" value="ATPase_P-typ_cyto_dom_N"/>
</dbReference>
<dbReference type="InterPro" id="IPR018303">
    <property type="entry name" value="ATPase_P-typ_P_site"/>
</dbReference>
<dbReference type="PRINTS" id="PR00121">
    <property type="entry name" value="NAKATPASE"/>
</dbReference>
<dbReference type="PANTHER" id="PTHR43294">
    <property type="entry name" value="SODIUM/POTASSIUM-TRANSPORTING ATPASE SUBUNIT ALPHA"/>
    <property type="match status" value="1"/>
</dbReference>
<dbReference type="Pfam" id="PF00702">
    <property type="entry name" value="Hydrolase"/>
    <property type="match status" value="1"/>
</dbReference>
<dbReference type="SFLD" id="SFLDF00027">
    <property type="entry name" value="p-type_atpase"/>
    <property type="match status" value="1"/>
</dbReference>
<dbReference type="InterPro" id="IPR050510">
    <property type="entry name" value="Cation_transp_ATPase_P-type"/>
</dbReference>
<organism evidence="12 13">
    <name type="scientific">Nocardioides flavus</name>
    <name type="common">ex Wang et al. 2016</name>
    <dbReference type="NCBI Taxonomy" id="2058780"/>
    <lineage>
        <taxon>Bacteria</taxon>
        <taxon>Bacillati</taxon>
        <taxon>Actinomycetota</taxon>
        <taxon>Actinomycetes</taxon>
        <taxon>Propionibacteriales</taxon>
        <taxon>Nocardioidaceae</taxon>
        <taxon>Nocardioides</taxon>
    </lineage>
</organism>
<dbReference type="InterPro" id="IPR001757">
    <property type="entry name" value="P_typ_ATPase"/>
</dbReference>
<evidence type="ECO:0000256" key="5">
    <source>
        <dbReference type="ARBA" id="ARBA00022840"/>
    </source>
</evidence>
<evidence type="ECO:0000256" key="10">
    <source>
        <dbReference type="SAM" id="Phobius"/>
    </source>
</evidence>
<evidence type="ECO:0000256" key="4">
    <source>
        <dbReference type="ARBA" id="ARBA00022741"/>
    </source>
</evidence>
<dbReference type="Proteomes" id="UP000597341">
    <property type="component" value="Unassembled WGS sequence"/>
</dbReference>
<evidence type="ECO:0000256" key="1">
    <source>
        <dbReference type="ARBA" id="ARBA00004651"/>
    </source>
</evidence>
<evidence type="ECO:0000256" key="6">
    <source>
        <dbReference type="ARBA" id="ARBA00022967"/>
    </source>
</evidence>
<evidence type="ECO:0000256" key="8">
    <source>
        <dbReference type="ARBA" id="ARBA00023136"/>
    </source>
</evidence>
<feature type="transmembrane region" description="Helical" evidence="10">
    <location>
        <begin position="531"/>
        <end position="552"/>
    </location>
</feature>
<proteinExistence type="predicted"/>
<evidence type="ECO:0000256" key="3">
    <source>
        <dbReference type="ARBA" id="ARBA00022692"/>
    </source>
</evidence>
<dbReference type="Gene3D" id="3.40.50.1000">
    <property type="entry name" value="HAD superfamily/HAD-like"/>
    <property type="match status" value="1"/>
</dbReference>
<keyword evidence="3 10" id="KW-0812">Transmembrane</keyword>
<feature type="transmembrane region" description="Helical" evidence="10">
    <location>
        <begin position="607"/>
        <end position="625"/>
    </location>
</feature>
<gene>
    <name evidence="12" type="ORF">GCM10011376_17320</name>
</gene>
<dbReference type="PANTHER" id="PTHR43294:SF21">
    <property type="entry name" value="CATION TRANSPORTING ATPASE"/>
    <property type="match status" value="1"/>
</dbReference>
<dbReference type="NCBIfam" id="TIGR01494">
    <property type="entry name" value="ATPase_P-type"/>
    <property type="match status" value="2"/>
</dbReference>
<feature type="transmembrane region" description="Helical" evidence="10">
    <location>
        <begin position="32"/>
        <end position="55"/>
    </location>
</feature>
<comment type="catalytic activity">
    <reaction evidence="9">
        <text>ATP + H2O = ADP + phosphate + H(+)</text>
        <dbReference type="Rhea" id="RHEA:13065"/>
        <dbReference type="ChEBI" id="CHEBI:15377"/>
        <dbReference type="ChEBI" id="CHEBI:15378"/>
        <dbReference type="ChEBI" id="CHEBI:30616"/>
        <dbReference type="ChEBI" id="CHEBI:43474"/>
        <dbReference type="ChEBI" id="CHEBI:456216"/>
    </reaction>
</comment>
<evidence type="ECO:0000313" key="12">
    <source>
        <dbReference type="EMBL" id="GHE17122.1"/>
    </source>
</evidence>
<evidence type="ECO:0000313" key="13">
    <source>
        <dbReference type="Proteomes" id="UP000597341"/>
    </source>
</evidence>
<dbReference type="SUPFAM" id="SSF81665">
    <property type="entry name" value="Calcium ATPase, transmembrane domain M"/>
    <property type="match status" value="1"/>
</dbReference>
<dbReference type="SUPFAM" id="SSF81660">
    <property type="entry name" value="Metal cation-transporting ATPase, ATP-binding domain N"/>
    <property type="match status" value="1"/>
</dbReference>
<dbReference type="EMBL" id="BNAD01000004">
    <property type="protein sequence ID" value="GHE17122.1"/>
    <property type="molecule type" value="Genomic_DNA"/>
</dbReference>
<dbReference type="InterPro" id="IPR036412">
    <property type="entry name" value="HAD-like_sf"/>
</dbReference>
<evidence type="ECO:0000256" key="7">
    <source>
        <dbReference type="ARBA" id="ARBA00022989"/>
    </source>
</evidence>
<dbReference type="Pfam" id="PF00689">
    <property type="entry name" value="Cation_ATPase_C"/>
    <property type="match status" value="1"/>
</dbReference>
<keyword evidence="2" id="KW-1003">Cell membrane</keyword>
<keyword evidence="13" id="KW-1185">Reference proteome</keyword>
<dbReference type="SUPFAM" id="SSF56784">
    <property type="entry name" value="HAD-like"/>
    <property type="match status" value="1"/>
</dbReference>
<keyword evidence="4" id="KW-0547">Nucleotide-binding</keyword>
<protein>
    <recommendedName>
        <fullName evidence="11">Cation-transporting P-type ATPase C-terminal domain-containing protein</fullName>
    </recommendedName>
</protein>
<dbReference type="SFLD" id="SFLDG00002">
    <property type="entry name" value="C1.7:_P-type_atpase_like"/>
    <property type="match status" value="1"/>
</dbReference>
<dbReference type="InterPro" id="IPR023298">
    <property type="entry name" value="ATPase_P-typ_TM_dom_sf"/>
</dbReference>
<keyword evidence="5" id="KW-0067">ATP-binding</keyword>
<dbReference type="InterPro" id="IPR044492">
    <property type="entry name" value="P_typ_ATPase_HD_dom"/>
</dbReference>
<feature type="transmembrane region" description="Helical" evidence="10">
    <location>
        <begin position="573"/>
        <end position="595"/>
    </location>
</feature>
<evidence type="ECO:0000256" key="2">
    <source>
        <dbReference type="ARBA" id="ARBA00022475"/>
    </source>
</evidence>
<comment type="caution">
    <text evidence="12">The sequence shown here is derived from an EMBL/GenBank/DDBJ whole genome shotgun (WGS) entry which is preliminary data.</text>
</comment>
<dbReference type="PROSITE" id="PS00154">
    <property type="entry name" value="ATPASE_E1_E2"/>
    <property type="match status" value="1"/>
</dbReference>
<evidence type="ECO:0000256" key="9">
    <source>
        <dbReference type="ARBA" id="ARBA00049360"/>
    </source>
</evidence>
<feature type="domain" description="Cation-transporting P-type ATPase C-terminal" evidence="11">
    <location>
        <begin position="449"/>
        <end position="626"/>
    </location>
</feature>